<dbReference type="EMBL" id="BMNA01000004">
    <property type="protein sequence ID" value="GGM05351.1"/>
    <property type="molecule type" value="Genomic_DNA"/>
</dbReference>
<dbReference type="Pfam" id="PF00437">
    <property type="entry name" value="T2SSE"/>
    <property type="match status" value="1"/>
</dbReference>
<feature type="domain" description="Bacterial type II secretion system protein E" evidence="2">
    <location>
        <begin position="60"/>
        <end position="339"/>
    </location>
</feature>
<dbReference type="InterPro" id="IPR022399">
    <property type="entry name" value="TadA-like_ATPase"/>
</dbReference>
<accession>A0A917WHY2</accession>
<keyword evidence="4" id="KW-1185">Reference proteome</keyword>
<reference evidence="3" key="2">
    <citation type="submission" date="2020-09" db="EMBL/GenBank/DDBJ databases">
        <authorList>
            <person name="Sun Q."/>
            <person name="Zhou Y."/>
        </authorList>
    </citation>
    <scope>NUCLEOTIDE SEQUENCE</scope>
    <source>
        <strain evidence="3">CGMCC 4.7308</strain>
    </source>
</reference>
<dbReference type="Gene3D" id="3.40.50.300">
    <property type="entry name" value="P-loop containing nucleotide triphosphate hydrolases"/>
    <property type="match status" value="1"/>
</dbReference>
<proteinExistence type="inferred from homology"/>
<organism evidence="3 4">
    <name type="scientific">Nakamurella endophytica</name>
    <dbReference type="NCBI Taxonomy" id="1748367"/>
    <lineage>
        <taxon>Bacteria</taxon>
        <taxon>Bacillati</taxon>
        <taxon>Actinomycetota</taxon>
        <taxon>Actinomycetes</taxon>
        <taxon>Nakamurellales</taxon>
        <taxon>Nakamurellaceae</taxon>
        <taxon>Nakamurella</taxon>
    </lineage>
</organism>
<dbReference type="InterPro" id="IPR001482">
    <property type="entry name" value="T2SS/T4SS_dom"/>
</dbReference>
<dbReference type="Proteomes" id="UP000655208">
    <property type="component" value="Unassembled WGS sequence"/>
</dbReference>
<dbReference type="CDD" id="cd01130">
    <property type="entry name" value="VirB11-like_ATPase"/>
    <property type="match status" value="1"/>
</dbReference>
<dbReference type="AlphaFoldDB" id="A0A917WHY2"/>
<dbReference type="PANTHER" id="PTHR30486">
    <property type="entry name" value="TWITCHING MOTILITY PROTEIN PILT"/>
    <property type="match status" value="1"/>
</dbReference>
<sequence length="390" mass="40675">MSVLPDIPAALVESVQRRLAQERSDPTGAALVRAVRAETGAVVSDAEMLRLVRGLRRELVGAGPLAELLADPATTDVVVNGCADVRVDRGRGWEDAGVRFADDAAVQRLARRLATAAGRRLDDAHPFVDARLPDGTRLHAVLAPVAASGTSLSLRVLRARLYDLPALAAAGSLPAVTRAVVEAVVRARLAVLISGGTGSGKTTLLGALLAAVDPAERLVTVEDAEELRPPHPHLVRLLARPANVEGAGAIPLRELVRQALRMRPDRIVLGEVRGAEVVDMLMALNTGHHGGAGTVHANAAAEVPARLEALGALGGLDRTALHAQLVGAVQVVVHLSRDLGRRRVSEVAVLTAGPDGTAVVRSAVVDGRPVEPGASVLAERLRVAGVERPW</sequence>
<evidence type="ECO:0000313" key="3">
    <source>
        <dbReference type="EMBL" id="GGM05351.1"/>
    </source>
</evidence>
<dbReference type="SUPFAM" id="SSF52540">
    <property type="entry name" value="P-loop containing nucleoside triphosphate hydrolases"/>
    <property type="match status" value="1"/>
</dbReference>
<dbReference type="RefSeq" id="WP_229674384.1">
    <property type="nucleotide sequence ID" value="NZ_BMNA01000004.1"/>
</dbReference>
<evidence type="ECO:0000256" key="1">
    <source>
        <dbReference type="ARBA" id="ARBA00006611"/>
    </source>
</evidence>
<dbReference type="InterPro" id="IPR027417">
    <property type="entry name" value="P-loop_NTPase"/>
</dbReference>
<comment type="similarity">
    <text evidence="1">Belongs to the GSP E family.</text>
</comment>
<evidence type="ECO:0000313" key="4">
    <source>
        <dbReference type="Proteomes" id="UP000655208"/>
    </source>
</evidence>
<reference evidence="3" key="1">
    <citation type="journal article" date="2014" name="Int. J. Syst. Evol. Microbiol.">
        <title>Complete genome sequence of Corynebacterium casei LMG S-19264T (=DSM 44701T), isolated from a smear-ripened cheese.</title>
        <authorList>
            <consortium name="US DOE Joint Genome Institute (JGI-PGF)"/>
            <person name="Walter F."/>
            <person name="Albersmeier A."/>
            <person name="Kalinowski J."/>
            <person name="Ruckert C."/>
        </authorList>
    </citation>
    <scope>NUCLEOTIDE SEQUENCE</scope>
    <source>
        <strain evidence="3">CGMCC 4.7308</strain>
    </source>
</reference>
<protein>
    <recommendedName>
        <fullName evidence="2">Bacterial type II secretion system protein E domain-containing protein</fullName>
    </recommendedName>
</protein>
<name>A0A917WHY2_9ACTN</name>
<dbReference type="NCBIfam" id="TIGR03819">
    <property type="entry name" value="heli_sec_ATPase"/>
    <property type="match status" value="1"/>
</dbReference>
<evidence type="ECO:0000259" key="2">
    <source>
        <dbReference type="Pfam" id="PF00437"/>
    </source>
</evidence>
<dbReference type="GO" id="GO:0016887">
    <property type="term" value="F:ATP hydrolysis activity"/>
    <property type="evidence" value="ECO:0007669"/>
    <property type="project" value="InterPro"/>
</dbReference>
<dbReference type="Gene3D" id="3.30.450.380">
    <property type="match status" value="1"/>
</dbReference>
<gene>
    <name evidence="3" type="ORF">GCM10011594_26980</name>
</gene>
<comment type="caution">
    <text evidence="3">The sequence shown here is derived from an EMBL/GenBank/DDBJ whole genome shotgun (WGS) entry which is preliminary data.</text>
</comment>
<dbReference type="PANTHER" id="PTHR30486:SF6">
    <property type="entry name" value="TYPE IV PILUS RETRACTATION ATPASE PILT"/>
    <property type="match status" value="1"/>
</dbReference>
<dbReference type="InterPro" id="IPR050921">
    <property type="entry name" value="T4SS_GSP_E_ATPase"/>
</dbReference>